<dbReference type="AlphaFoldDB" id="A0A1G4RDQ7"/>
<dbReference type="RefSeq" id="WP_090646710.1">
    <property type="nucleotide sequence ID" value="NZ_CBCRYE010000004.1"/>
</dbReference>
<protein>
    <submittedName>
        <fullName evidence="1">Uncharacterized protein</fullName>
    </submittedName>
</protein>
<gene>
    <name evidence="1" type="ORF">SAMN02927928_1823</name>
</gene>
<dbReference type="OrthoDB" id="8482242at2"/>
<sequence>MTILNGTIEHLLNNVLAAASEYQDVEIALSKAHSEGEWSSQAITAKRKASELAIAIDGLSDRAKGELSKTITEVRNAVSSLCFYPQSGNFRLQAFERVNSVANAYKHSTLTDPKQVINDFNDILVVGLGYGLDGFGVGKMGGVEVLVRDKSGKSWKFLGDVSVVLPAWFRFLKDSGAAIPVKTYKFWGTEVYP</sequence>
<keyword evidence="2" id="KW-1185">Reference proteome</keyword>
<evidence type="ECO:0000313" key="2">
    <source>
        <dbReference type="Proteomes" id="UP000199150"/>
    </source>
</evidence>
<name>A0A1G4RDQ7_9CAUL</name>
<dbReference type="EMBL" id="FMTS01000002">
    <property type="protein sequence ID" value="SCW55073.1"/>
    <property type="molecule type" value="Genomic_DNA"/>
</dbReference>
<proteinExistence type="predicted"/>
<accession>A0A1G4RDQ7</accession>
<organism evidence="1 2">
    <name type="scientific">Asticcacaulis taihuensis</name>
    <dbReference type="NCBI Taxonomy" id="260084"/>
    <lineage>
        <taxon>Bacteria</taxon>
        <taxon>Pseudomonadati</taxon>
        <taxon>Pseudomonadota</taxon>
        <taxon>Alphaproteobacteria</taxon>
        <taxon>Caulobacterales</taxon>
        <taxon>Caulobacteraceae</taxon>
        <taxon>Asticcacaulis</taxon>
    </lineage>
</organism>
<evidence type="ECO:0000313" key="1">
    <source>
        <dbReference type="EMBL" id="SCW55073.1"/>
    </source>
</evidence>
<reference evidence="2" key="1">
    <citation type="submission" date="2016-10" db="EMBL/GenBank/DDBJ databases">
        <authorList>
            <person name="Varghese N."/>
            <person name="Submissions S."/>
        </authorList>
    </citation>
    <scope>NUCLEOTIDE SEQUENCE [LARGE SCALE GENOMIC DNA]</scope>
    <source>
        <strain evidence="2">CGMCC 1.3431</strain>
    </source>
</reference>
<dbReference type="Proteomes" id="UP000199150">
    <property type="component" value="Unassembled WGS sequence"/>
</dbReference>